<evidence type="ECO:0000313" key="2">
    <source>
        <dbReference type="EMBL" id="PXF31600.1"/>
    </source>
</evidence>
<evidence type="ECO:0000313" key="3">
    <source>
        <dbReference type="Proteomes" id="UP000248090"/>
    </source>
</evidence>
<proteinExistence type="predicted"/>
<feature type="transmembrane region" description="Helical" evidence="1">
    <location>
        <begin position="463"/>
        <end position="482"/>
    </location>
</feature>
<keyword evidence="3" id="KW-1185">Reference proteome</keyword>
<dbReference type="SUPFAM" id="SSF82866">
    <property type="entry name" value="Multidrug efflux transporter AcrB transmembrane domain"/>
    <property type="match status" value="2"/>
</dbReference>
<dbReference type="Gene3D" id="1.20.1640.10">
    <property type="entry name" value="Multidrug efflux transporter AcrB transmembrane domain"/>
    <property type="match status" value="2"/>
</dbReference>
<feature type="transmembrane region" description="Helical" evidence="1">
    <location>
        <begin position="387"/>
        <end position="410"/>
    </location>
</feature>
<dbReference type="RefSeq" id="WP_110187043.1">
    <property type="nucleotide sequence ID" value="NZ_CP177354.1"/>
</dbReference>
<organism evidence="2 3">
    <name type="scientific">Pokkaliibacter plantistimulans</name>
    <dbReference type="NCBI Taxonomy" id="1635171"/>
    <lineage>
        <taxon>Bacteria</taxon>
        <taxon>Pseudomonadati</taxon>
        <taxon>Pseudomonadota</taxon>
        <taxon>Gammaproteobacteria</taxon>
        <taxon>Oceanospirillales</taxon>
        <taxon>Balneatrichaceae</taxon>
        <taxon>Pokkaliibacter</taxon>
    </lineage>
</organism>
<dbReference type="Gene3D" id="3.30.70.1440">
    <property type="entry name" value="Multidrug efflux transporter AcrB pore domain"/>
    <property type="match status" value="1"/>
</dbReference>
<dbReference type="Pfam" id="PF00873">
    <property type="entry name" value="ACR_tran"/>
    <property type="match status" value="1"/>
</dbReference>
<dbReference type="PANTHER" id="PTHR32063:SF21">
    <property type="entry name" value="MULTIDRUG RESISTANCE PROTEIN MDTB"/>
    <property type="match status" value="1"/>
</dbReference>
<dbReference type="SUPFAM" id="SSF82693">
    <property type="entry name" value="Multidrug efflux transporter AcrB pore domain, PN1, PN2, PC1 and PC2 subdomains"/>
    <property type="match status" value="3"/>
</dbReference>
<feature type="transmembrane region" description="Helical" evidence="1">
    <location>
        <begin position="857"/>
        <end position="875"/>
    </location>
</feature>
<dbReference type="InterPro" id="IPR001036">
    <property type="entry name" value="Acrflvin-R"/>
</dbReference>
<feature type="transmembrane region" description="Helical" evidence="1">
    <location>
        <begin position="962"/>
        <end position="980"/>
    </location>
</feature>
<name>A0ABX5LY46_9GAMM</name>
<protein>
    <submittedName>
        <fullName evidence="2">Acriflavine resistance protein B</fullName>
    </submittedName>
</protein>
<feature type="transmembrane region" description="Helical" evidence="1">
    <location>
        <begin position="525"/>
        <end position="544"/>
    </location>
</feature>
<gene>
    <name evidence="2" type="ORF">WH50_09225</name>
</gene>
<feature type="transmembrane region" description="Helical" evidence="1">
    <location>
        <begin position="360"/>
        <end position="381"/>
    </location>
</feature>
<dbReference type="EMBL" id="LAPT01000038">
    <property type="protein sequence ID" value="PXF31600.1"/>
    <property type="molecule type" value="Genomic_DNA"/>
</dbReference>
<feature type="transmembrane region" description="Helical" evidence="1">
    <location>
        <begin position="12"/>
        <end position="32"/>
    </location>
</feature>
<feature type="transmembrane region" description="Helical" evidence="1">
    <location>
        <begin position="882"/>
        <end position="902"/>
    </location>
</feature>
<feature type="transmembrane region" description="Helical" evidence="1">
    <location>
        <begin position="908"/>
        <end position="926"/>
    </location>
</feature>
<accession>A0ABX5LY46</accession>
<comment type="caution">
    <text evidence="2">The sequence shown here is derived from an EMBL/GenBank/DDBJ whole genome shotgun (WGS) entry which is preliminary data.</text>
</comment>
<dbReference type="PRINTS" id="PR00702">
    <property type="entry name" value="ACRIFLAVINRP"/>
</dbReference>
<dbReference type="SUPFAM" id="SSF82714">
    <property type="entry name" value="Multidrug efflux transporter AcrB TolC docking domain, DN and DC subdomains"/>
    <property type="match status" value="2"/>
</dbReference>
<dbReference type="Proteomes" id="UP000248090">
    <property type="component" value="Unassembled WGS sequence"/>
</dbReference>
<keyword evidence="1" id="KW-1133">Transmembrane helix</keyword>
<dbReference type="Gene3D" id="3.30.70.1320">
    <property type="entry name" value="Multidrug efflux transporter AcrB pore domain like"/>
    <property type="match status" value="1"/>
</dbReference>
<sequence length="1043" mass="112294">MNLSELCIRRPVMTVLLMLTFVVFGSFAYRMLPVSALPQVEYPTISVSASLSGASPETMAASVATPLEKEFATISGVTAITSSSTQGSTRITLEFDLSRDIDSAAMDVQTAISQAQRSLPDEMTSTPRYRKSNPADRPVLLIALRSDILPLTRLDELAEGLVSERLATLTGISEVDVYGSRKYAVRVKADPQKLAAMGLSLSDLESAISTANSNSPLGSVSGDQTSLTIEASGQLKSAAEFARVIIANVDGKPVRLSDVAEVRDGIENEKVSSSFNGKTAIVLAVRKQSSANTLKVVDAVKAQLPVLQKMLPADVTLIPFNDGSASIRESVHDVQLTMLFTMVLVVMVIFLFLRNLAMTIIPAVTLPIALIGTFAGMYLFGFSLDNLSLLALTLAVGFIVDDAIVVLENIMRHIENGEHPFKASIRGAREIGFTILSMTLSLVAVFIPVMFMSGIVGRMFHEFAIVMAMAIFISGFISLTLTPMMCSRLKVRHNEQHGRVYQAIERGFDAVLAGYRSSLKAVLRVRLITLLLTLASVGISVWLFQIVPKGFFPEEDTGLIIMSTEAREDVAFPAMVKLQNQVLDLVLKDPAVATVNSSVGSGGPNDTSNAGRMFIALKPLKERDASARQVINRIRHRARNIPGINVFMVPIQNLRLGGRASKSQYQYTLQGSDLSELNAASQRLEQKLAALPQLTGVTSDLQVTNPQLRVDIDRDKASSLGVSVSAARSQIYSAYGTRQIGTIYTSTDDYAIILESAYNEKNSQASLDGLYVPGSNGALVPLSAVATLHRDTGPLTVNHQSSLPSVTLSFDLASGVSLSQAVTLIDQAQQQADIPASITGSFAGTAQAFQQSQGDQVILILSALFVIYVILGILYESYWHPITILSGLPSAAIGALAVLLMFKMDLSVIAMIGIVMLLGIVKKNAIMMIDFAVERRKDGQISAEEAIVEACMLRFRPIMMTTLAAMMGALPIALGIGAGAELRQPLGLTVVGGLVVSQLLTLYITPVIYIYLDKVADRFSHKAMDDEVAAHEQAQQQHLLSGK</sequence>
<feature type="transmembrane region" description="Helical" evidence="1">
    <location>
        <begin position="986"/>
        <end position="1012"/>
    </location>
</feature>
<dbReference type="Gene3D" id="3.30.70.1430">
    <property type="entry name" value="Multidrug efflux transporter AcrB pore domain"/>
    <property type="match status" value="2"/>
</dbReference>
<feature type="transmembrane region" description="Helical" evidence="1">
    <location>
        <begin position="431"/>
        <end position="451"/>
    </location>
</feature>
<dbReference type="Gene3D" id="3.30.2090.10">
    <property type="entry name" value="Multidrug efflux transporter AcrB TolC docking domain, DN and DC subdomains"/>
    <property type="match status" value="2"/>
</dbReference>
<keyword evidence="1" id="KW-0472">Membrane</keyword>
<keyword evidence="1" id="KW-0812">Transmembrane</keyword>
<dbReference type="InterPro" id="IPR027463">
    <property type="entry name" value="AcrB_DN_DC_subdom"/>
</dbReference>
<feature type="transmembrane region" description="Helical" evidence="1">
    <location>
        <begin position="334"/>
        <end position="353"/>
    </location>
</feature>
<reference evidence="2 3" key="1">
    <citation type="submission" date="2015-03" db="EMBL/GenBank/DDBJ databases">
        <authorList>
            <person name="Krishnan R."/>
            <person name="Midha S."/>
            <person name="Patil P.B."/>
            <person name="Rameshkumar N."/>
        </authorList>
    </citation>
    <scope>NUCLEOTIDE SEQUENCE [LARGE SCALE GENOMIC DNA]</scope>
    <source>
        <strain evidence="2 3">L1E11</strain>
    </source>
</reference>
<dbReference type="PANTHER" id="PTHR32063">
    <property type="match status" value="1"/>
</dbReference>
<evidence type="ECO:0000256" key="1">
    <source>
        <dbReference type="SAM" id="Phobius"/>
    </source>
</evidence>